<dbReference type="Proteomes" id="UP000313390">
    <property type="component" value="Unassembled WGS sequence"/>
</dbReference>
<dbReference type="AlphaFoldDB" id="A0A5C5CDA6"/>
<proteinExistence type="predicted"/>
<evidence type="ECO:0000313" key="3">
    <source>
        <dbReference type="EMBL" id="MBB4096028.1"/>
    </source>
</evidence>
<keyword evidence="1" id="KW-0560">Oxidoreductase</keyword>
<protein>
    <submittedName>
        <fullName evidence="4">FAD-binding oxidoreductase</fullName>
    </submittedName>
    <submittedName>
        <fullName evidence="3">Glycine/D-amino acid oxidase-like deaminating enzyme</fullName>
    </submittedName>
</protein>
<evidence type="ECO:0000259" key="2">
    <source>
        <dbReference type="Pfam" id="PF01266"/>
    </source>
</evidence>
<keyword evidence="6" id="KW-1185">Reference proteome</keyword>
<comment type="caution">
    <text evidence="4">The sequence shown here is derived from an EMBL/GenBank/DDBJ whole genome shotgun (WGS) entry which is preliminary data.</text>
</comment>
<feature type="domain" description="FAD dependent oxidoreductase" evidence="2">
    <location>
        <begin position="31"/>
        <end position="387"/>
    </location>
</feature>
<name>A0A5C5CDA6_9HYPH</name>
<dbReference type="PANTHER" id="PTHR13847:SF281">
    <property type="entry name" value="FAD DEPENDENT OXIDOREDUCTASE DOMAIN-CONTAINING PROTEIN"/>
    <property type="match status" value="1"/>
</dbReference>
<dbReference type="EMBL" id="JACIEX010000017">
    <property type="protein sequence ID" value="MBB4096028.1"/>
    <property type="molecule type" value="Genomic_DNA"/>
</dbReference>
<sequence>MRKFAPPRSLWRETATPPLDCNTLEADIAADVVIIGGGYTGLSAAIRAIERGLKPVVLEAQEVGFGASGRNGGVVSTKYRVSLNTMAQAHGKQVAQRMNALGHAAMDCVENYVEQFQIRKANLSKTGNIRCAHNETAFAMLVEEAKTTRGVFGDTSITVLNANEVANETGSTRFFGGVLNSHAGIIHPLNYCRGLANAVLLGGGLIYENSPALRIIEEGSERRIYTKDGSVKCKQLLIATNAYSDITSVTNEVRKTIIPFRSAIISTEALPTSVFDDILCNNRSYSETRRMMRWFRRSGDCILFGGRGAFGKNDSAAAYSTLAKAMYDTFPQLNGYRVTNRWSGLVAMTMDSLPQTGLINKNVAFSLGYNGTGIAMSSLLGRYAIDLLQGEKPDLALVQRQKPEDIPFFSMRAPAVRTVAAWYQLLDKIGR</sequence>
<dbReference type="GO" id="GO:0005737">
    <property type="term" value="C:cytoplasm"/>
    <property type="evidence" value="ECO:0007669"/>
    <property type="project" value="TreeGrafter"/>
</dbReference>
<dbReference type="GO" id="GO:0016491">
    <property type="term" value="F:oxidoreductase activity"/>
    <property type="evidence" value="ECO:0007669"/>
    <property type="project" value="UniProtKB-KW"/>
</dbReference>
<organism evidence="4 5">
    <name type="scientific">Brucella pecoris</name>
    <dbReference type="NCBI Taxonomy" id="867683"/>
    <lineage>
        <taxon>Bacteria</taxon>
        <taxon>Pseudomonadati</taxon>
        <taxon>Pseudomonadota</taxon>
        <taxon>Alphaproteobacteria</taxon>
        <taxon>Hyphomicrobiales</taxon>
        <taxon>Brucellaceae</taxon>
        <taxon>Brucella/Ochrobactrum group</taxon>
        <taxon>Brucella</taxon>
    </lineage>
</organism>
<evidence type="ECO:0000313" key="6">
    <source>
        <dbReference type="Proteomes" id="UP000553980"/>
    </source>
</evidence>
<evidence type="ECO:0000313" key="5">
    <source>
        <dbReference type="Proteomes" id="UP000313390"/>
    </source>
</evidence>
<dbReference type="RefSeq" id="WP_140022949.1">
    <property type="nucleotide sequence ID" value="NZ_JACIEX010000017.1"/>
</dbReference>
<dbReference type="Gene3D" id="3.30.9.10">
    <property type="entry name" value="D-Amino Acid Oxidase, subunit A, domain 2"/>
    <property type="match status" value="1"/>
</dbReference>
<accession>A0A5C5CDA6</accession>
<dbReference type="InterPro" id="IPR006076">
    <property type="entry name" value="FAD-dep_OxRdtase"/>
</dbReference>
<reference evidence="4 5" key="1">
    <citation type="journal article" date="2011" name="Int. J. Syst. Evol. Microbiol.">
        <title>Ochrobactrum pecoris sp. nov., isolated from farm animals.</title>
        <authorList>
            <person name="Kampfer P."/>
            <person name="Huber B."/>
            <person name="Busse H.J."/>
            <person name="Scholz H.C."/>
            <person name="Tomaso H."/>
            <person name="Hotzel H."/>
            <person name="Melzer F."/>
        </authorList>
    </citation>
    <scope>NUCLEOTIDE SEQUENCE [LARGE SCALE GENOMIC DNA]</scope>
    <source>
        <strain evidence="4 5">08RB2639</strain>
    </source>
</reference>
<reference evidence="3 6" key="3">
    <citation type="submission" date="2020-08" db="EMBL/GenBank/DDBJ databases">
        <title>Genomic Encyclopedia of Type Strains, Phase IV (KMG-IV): sequencing the most valuable type-strain genomes for metagenomic binning, comparative biology and taxonomic classification.</title>
        <authorList>
            <person name="Goeker M."/>
        </authorList>
    </citation>
    <scope>NUCLEOTIDE SEQUENCE [LARGE SCALE GENOMIC DNA]</scope>
    <source>
        <strain evidence="3 6">DSM 23868</strain>
    </source>
</reference>
<dbReference type="InterPro" id="IPR036188">
    <property type="entry name" value="FAD/NAD-bd_sf"/>
</dbReference>
<dbReference type="Gene3D" id="3.50.50.60">
    <property type="entry name" value="FAD/NAD(P)-binding domain"/>
    <property type="match status" value="1"/>
</dbReference>
<dbReference type="PANTHER" id="PTHR13847">
    <property type="entry name" value="SARCOSINE DEHYDROGENASE-RELATED"/>
    <property type="match status" value="1"/>
</dbReference>
<reference evidence="4" key="2">
    <citation type="submission" date="2019-06" db="EMBL/GenBank/DDBJ databases">
        <authorList>
            <person name="Hu M."/>
        </authorList>
    </citation>
    <scope>NUCLEOTIDE SEQUENCE</scope>
    <source>
        <strain evidence="4">08RB2639</strain>
    </source>
</reference>
<dbReference type="Pfam" id="PF01266">
    <property type="entry name" value="DAO"/>
    <property type="match status" value="1"/>
</dbReference>
<dbReference type="EMBL" id="VEWK01000018">
    <property type="protein sequence ID" value="TNV08945.1"/>
    <property type="molecule type" value="Genomic_DNA"/>
</dbReference>
<evidence type="ECO:0000256" key="1">
    <source>
        <dbReference type="ARBA" id="ARBA00023002"/>
    </source>
</evidence>
<gene>
    <name evidence="4" type="ORF">FIB18_22550</name>
    <name evidence="3" type="ORF">GGQ79_004581</name>
</gene>
<evidence type="ECO:0000313" key="4">
    <source>
        <dbReference type="EMBL" id="TNV08945.1"/>
    </source>
</evidence>
<dbReference type="OrthoDB" id="9814969at2"/>
<dbReference type="Proteomes" id="UP000553980">
    <property type="component" value="Unassembled WGS sequence"/>
</dbReference>
<dbReference type="SUPFAM" id="SSF51905">
    <property type="entry name" value="FAD/NAD(P)-binding domain"/>
    <property type="match status" value="1"/>
</dbReference>